<dbReference type="PANTHER" id="PTHR11037:SF20">
    <property type="entry name" value="PROTEIN GRAINYHEAD"/>
    <property type="match status" value="1"/>
</dbReference>
<reference evidence="4" key="1">
    <citation type="submission" date="2021-02" db="EMBL/GenBank/DDBJ databases">
        <authorList>
            <person name="Bekaert M."/>
        </authorList>
    </citation>
    <scope>NUCLEOTIDE SEQUENCE</scope>
    <source>
        <strain evidence="4">IoA-00</strain>
    </source>
</reference>
<accession>A0A7R8CSC9</accession>
<dbReference type="InterPro" id="IPR007604">
    <property type="entry name" value="CP2"/>
</dbReference>
<dbReference type="OrthoDB" id="7680836at2759"/>
<dbReference type="GO" id="GO:0001228">
    <property type="term" value="F:DNA-binding transcription activator activity, RNA polymerase II-specific"/>
    <property type="evidence" value="ECO:0007669"/>
    <property type="project" value="TreeGrafter"/>
</dbReference>
<keyword evidence="1" id="KW-0539">Nucleus</keyword>
<organism evidence="4 5">
    <name type="scientific">Lepeophtheirus salmonis</name>
    <name type="common">Salmon louse</name>
    <name type="synonym">Caligus salmonis</name>
    <dbReference type="NCBI Taxonomy" id="72036"/>
    <lineage>
        <taxon>Eukaryota</taxon>
        <taxon>Metazoa</taxon>
        <taxon>Ecdysozoa</taxon>
        <taxon>Arthropoda</taxon>
        <taxon>Crustacea</taxon>
        <taxon>Multicrustacea</taxon>
        <taxon>Hexanauplia</taxon>
        <taxon>Copepoda</taxon>
        <taxon>Siphonostomatoida</taxon>
        <taxon>Caligidae</taxon>
        <taxon>Lepeophtheirus</taxon>
    </lineage>
</organism>
<feature type="compositionally biased region" description="Low complexity" evidence="2">
    <location>
        <begin position="350"/>
        <end position="364"/>
    </location>
</feature>
<dbReference type="AlphaFoldDB" id="A0A7R8CSC9"/>
<evidence type="ECO:0000259" key="3">
    <source>
        <dbReference type="PROSITE" id="PS51968"/>
    </source>
</evidence>
<evidence type="ECO:0000313" key="5">
    <source>
        <dbReference type="Proteomes" id="UP000675881"/>
    </source>
</evidence>
<dbReference type="PROSITE" id="PS51968">
    <property type="entry name" value="GRH_CP2_DB"/>
    <property type="match status" value="1"/>
</dbReference>
<keyword evidence="5" id="KW-1185">Reference proteome</keyword>
<proteinExistence type="predicted"/>
<feature type="region of interest" description="Disordered" evidence="2">
    <location>
        <begin position="336"/>
        <end position="364"/>
    </location>
</feature>
<sequence length="364" mass="41102">MKESFPMSLYKAMILRRNSSSLPGLCLSVFPPKKKKTQMIPSSTTPSKGDPPCTVQVPNFFHTQEFFLAKECAIFLNPSSPLLGHDEDVESLILEAAPLVHHISTDTNNDEELPLCSREFTYILDAPTAFWNFNRFPESSLRHGSTVTSIILMDFREQKSREEALKTWAFWHSRQHSDEIRILDVECNVVSGIVGPPLKLLSMQFLFQWSPDLGNAYIMIAVSMPLYRLPYTKKGIKGIPLQLQIDTSDDLELSSAEPCCQVKYLLHPVLLPQFPDEFPTTAVTASSEPLSPKRICIRYRENAFLMKVLAFEEKNTQSTVHDIVLVDLKTSLPDIRGGESHHSMSEKDTNNNNISADNNNNESL</sequence>
<protein>
    <submittedName>
        <fullName evidence="4">TFCP2</fullName>
    </submittedName>
</protein>
<feature type="compositionally biased region" description="Basic and acidic residues" evidence="2">
    <location>
        <begin position="336"/>
        <end position="349"/>
    </location>
</feature>
<comment type="subcellular location">
    <subcellularLocation>
        <location evidence="1">Nucleus</location>
    </subcellularLocation>
</comment>
<dbReference type="Proteomes" id="UP000675881">
    <property type="component" value="Chromosome 15"/>
</dbReference>
<evidence type="ECO:0000256" key="1">
    <source>
        <dbReference type="PROSITE-ProRule" id="PRU01313"/>
    </source>
</evidence>
<dbReference type="PANTHER" id="PTHR11037">
    <property type="entry name" value="TRANSCRIPTION FACTOR CP2"/>
    <property type="match status" value="1"/>
</dbReference>
<keyword evidence="1" id="KW-0238">DNA-binding</keyword>
<dbReference type="GO" id="GO:0000978">
    <property type="term" value="F:RNA polymerase II cis-regulatory region sequence-specific DNA binding"/>
    <property type="evidence" value="ECO:0007669"/>
    <property type="project" value="TreeGrafter"/>
</dbReference>
<dbReference type="EMBL" id="HG994594">
    <property type="protein sequence ID" value="CAF2863163.1"/>
    <property type="molecule type" value="Genomic_DNA"/>
</dbReference>
<feature type="domain" description="Grh/CP2 DB" evidence="3">
    <location>
        <begin position="105"/>
        <end position="364"/>
    </location>
</feature>
<dbReference type="Pfam" id="PF04516">
    <property type="entry name" value="CP2"/>
    <property type="match status" value="1"/>
</dbReference>
<evidence type="ECO:0000313" key="4">
    <source>
        <dbReference type="EMBL" id="CAF2863163.1"/>
    </source>
</evidence>
<evidence type="ECO:0000256" key="2">
    <source>
        <dbReference type="SAM" id="MobiDB-lite"/>
    </source>
</evidence>
<dbReference type="InterPro" id="IPR040167">
    <property type="entry name" value="TF_CP2-like"/>
</dbReference>
<dbReference type="GO" id="GO:0005634">
    <property type="term" value="C:nucleus"/>
    <property type="evidence" value="ECO:0007669"/>
    <property type="project" value="UniProtKB-SubCell"/>
</dbReference>
<name>A0A7R8CSC9_LEPSM</name>
<gene>
    <name evidence="4" type="ORF">LSAA_5857</name>
</gene>